<dbReference type="GO" id="GO:0005576">
    <property type="term" value="C:extracellular region"/>
    <property type="evidence" value="ECO:0007669"/>
    <property type="project" value="UniProtKB-SubCell"/>
</dbReference>
<evidence type="ECO:0000256" key="4">
    <source>
        <dbReference type="SAM" id="SignalP"/>
    </source>
</evidence>
<reference evidence="5 6" key="2">
    <citation type="submission" date="2015-05" db="EMBL/GenBank/DDBJ databases">
        <authorList>
            <person name="Morales-Cruz A."/>
            <person name="Amrine K.C."/>
            <person name="Cantu D."/>
        </authorList>
    </citation>
    <scope>NUCLEOTIDE SEQUENCE [LARGE SCALE GENOMIC DNA]</scope>
    <source>
        <strain evidence="5">DA912</strain>
    </source>
</reference>
<keyword evidence="4" id="KW-0732">Signal</keyword>
<gene>
    <name evidence="5" type="ORF">UCDDA912_g05535</name>
</gene>
<dbReference type="PROSITE" id="PS51257">
    <property type="entry name" value="PROKAR_LIPOPROTEIN"/>
    <property type="match status" value="1"/>
</dbReference>
<feature type="signal peptide" evidence="4">
    <location>
        <begin position="1"/>
        <end position="18"/>
    </location>
</feature>
<organism evidence="5 6">
    <name type="scientific">Diaporthe ampelina</name>
    <dbReference type="NCBI Taxonomy" id="1214573"/>
    <lineage>
        <taxon>Eukaryota</taxon>
        <taxon>Fungi</taxon>
        <taxon>Dikarya</taxon>
        <taxon>Ascomycota</taxon>
        <taxon>Pezizomycotina</taxon>
        <taxon>Sordariomycetes</taxon>
        <taxon>Sordariomycetidae</taxon>
        <taxon>Diaporthales</taxon>
        <taxon>Diaporthaceae</taxon>
        <taxon>Diaporthe</taxon>
    </lineage>
</organism>
<evidence type="ECO:0000256" key="1">
    <source>
        <dbReference type="ARBA" id="ARBA00004613"/>
    </source>
</evidence>
<dbReference type="InterPro" id="IPR011042">
    <property type="entry name" value="6-blade_b-propeller_TolB-like"/>
</dbReference>
<dbReference type="SUPFAM" id="SSF63829">
    <property type="entry name" value="Calcium-dependent phosphotriesterase"/>
    <property type="match status" value="1"/>
</dbReference>
<sequence>MRAHFLSVAVALASSCLAAQDPRVKVALTLDTPCNGVSTTEDGRLFVLYARVDGTQAQGLPEVVEWVNGTGVPYPDARWNSYAGPDSDSDPANTLVRVNSQRVDADGNLWLVDTGSPGFGSPVILPEGPKLVVVDTRTNEVARVYPMGNVTLSGSLLDDARFDATGSRAYLTDAGAGGALIVLDLDSGRAVRLLEGDLSVGAFTPPSGEGRFLRSSSGEAQYVYADQLEVSPDGRWFYYQPASGGMSRIETRVLDEAFYNSSKASLGVLSGYVEPYALTPSTGGTAIDAEGNIYVSDTDRLAIEKIYPNGSRTTLVQDERLLWVDAMWVDNRNRLWLPAAQLNRGVPFQTDGQSKIVKPLYVYTIDIGAGPSPVDHK</sequence>
<accession>A0A0G2HHE4</accession>
<proteinExistence type="inferred from homology"/>
<dbReference type="PANTHER" id="PTHR10009">
    <property type="entry name" value="PROTEIN YELLOW-RELATED"/>
    <property type="match status" value="1"/>
</dbReference>
<dbReference type="Gene3D" id="2.120.10.30">
    <property type="entry name" value="TolB, C-terminal domain"/>
    <property type="match status" value="1"/>
</dbReference>
<dbReference type="InterPro" id="IPR017996">
    <property type="entry name" value="MRJP/yellow-related"/>
</dbReference>
<comment type="similarity">
    <text evidence="2">Belongs to the major royal jelly protein family.</text>
</comment>
<name>A0A0G2HHE4_9PEZI</name>
<evidence type="ECO:0000256" key="2">
    <source>
        <dbReference type="ARBA" id="ARBA00009127"/>
    </source>
</evidence>
<dbReference type="PANTHER" id="PTHR10009:SF18">
    <property type="entry name" value="PROTEIN YELLOW-LIKE PROTEIN"/>
    <property type="match status" value="1"/>
</dbReference>
<dbReference type="AlphaFoldDB" id="A0A0G2HHE4"/>
<reference evidence="5 6" key="1">
    <citation type="submission" date="2015-05" db="EMBL/GenBank/DDBJ databases">
        <title>Distinctive expansion of gene families associated with plant cell wall degradation and secondary metabolism in the genomes of grapevine trunk pathogens.</title>
        <authorList>
            <person name="Lawrence D.P."/>
            <person name="Travadon R."/>
            <person name="Rolshausen P.E."/>
            <person name="Baumgartner K."/>
        </authorList>
    </citation>
    <scope>NUCLEOTIDE SEQUENCE [LARGE SCALE GENOMIC DNA]</scope>
    <source>
        <strain evidence="5">DA912</strain>
    </source>
</reference>
<evidence type="ECO:0000313" key="5">
    <source>
        <dbReference type="EMBL" id="KKY34498.1"/>
    </source>
</evidence>
<comment type="caution">
    <text evidence="5">The sequence shown here is derived from an EMBL/GenBank/DDBJ whole genome shotgun (WGS) entry which is preliminary data.</text>
</comment>
<dbReference type="OrthoDB" id="7776143at2759"/>
<comment type="subcellular location">
    <subcellularLocation>
        <location evidence="1">Secreted</location>
    </subcellularLocation>
</comment>
<feature type="chain" id="PRO_5002545186" evidence="4">
    <location>
        <begin position="19"/>
        <end position="377"/>
    </location>
</feature>
<evidence type="ECO:0000256" key="3">
    <source>
        <dbReference type="ARBA" id="ARBA00022525"/>
    </source>
</evidence>
<keyword evidence="6" id="KW-1185">Reference proteome</keyword>
<dbReference type="EMBL" id="LCUC01000200">
    <property type="protein sequence ID" value="KKY34498.1"/>
    <property type="molecule type" value="Genomic_DNA"/>
</dbReference>
<dbReference type="Pfam" id="PF03022">
    <property type="entry name" value="MRJP"/>
    <property type="match status" value="1"/>
</dbReference>
<evidence type="ECO:0000313" key="6">
    <source>
        <dbReference type="Proteomes" id="UP000034680"/>
    </source>
</evidence>
<dbReference type="Proteomes" id="UP000034680">
    <property type="component" value="Unassembled WGS sequence"/>
</dbReference>
<protein>
    <submittedName>
        <fullName evidence="5">Putative major royal jelly protein</fullName>
    </submittedName>
</protein>
<keyword evidence="3" id="KW-0964">Secreted</keyword>